<feature type="compositionally biased region" description="Basic and acidic residues" evidence="4">
    <location>
        <begin position="779"/>
        <end position="801"/>
    </location>
</feature>
<keyword evidence="7" id="KW-1185">Reference proteome</keyword>
<organism evidence="6 7">
    <name type="scientific">Morella rubra</name>
    <name type="common">Chinese bayberry</name>
    <dbReference type="NCBI Taxonomy" id="262757"/>
    <lineage>
        <taxon>Eukaryota</taxon>
        <taxon>Viridiplantae</taxon>
        <taxon>Streptophyta</taxon>
        <taxon>Embryophyta</taxon>
        <taxon>Tracheophyta</taxon>
        <taxon>Spermatophyta</taxon>
        <taxon>Magnoliopsida</taxon>
        <taxon>eudicotyledons</taxon>
        <taxon>Gunneridae</taxon>
        <taxon>Pentapetalae</taxon>
        <taxon>rosids</taxon>
        <taxon>fabids</taxon>
        <taxon>Fagales</taxon>
        <taxon>Myricaceae</taxon>
        <taxon>Morella</taxon>
    </lineage>
</organism>
<feature type="compositionally biased region" description="Low complexity" evidence="4">
    <location>
        <begin position="1385"/>
        <end position="1396"/>
    </location>
</feature>
<dbReference type="InterPro" id="IPR055300">
    <property type="entry name" value="CWZF3/5/7"/>
</dbReference>
<dbReference type="EMBL" id="RXIC02000023">
    <property type="protein sequence ID" value="KAB1214027.1"/>
    <property type="molecule type" value="Genomic_DNA"/>
</dbReference>
<dbReference type="InterPro" id="IPR056406">
    <property type="entry name" value="THD_CWZF3/5/7"/>
</dbReference>
<feature type="region of interest" description="Disordered" evidence="4">
    <location>
        <begin position="86"/>
        <end position="114"/>
    </location>
</feature>
<feature type="region of interest" description="Disordered" evidence="4">
    <location>
        <begin position="1547"/>
        <end position="1566"/>
    </location>
</feature>
<feature type="compositionally biased region" description="Basic and acidic residues" evidence="4">
    <location>
        <begin position="1210"/>
        <end position="1239"/>
    </location>
</feature>
<feature type="compositionally biased region" description="Basic and acidic residues" evidence="4">
    <location>
        <begin position="811"/>
        <end position="829"/>
    </location>
</feature>
<dbReference type="Proteomes" id="UP000516437">
    <property type="component" value="Chromosome 5"/>
</dbReference>
<feature type="region of interest" description="Disordered" evidence="4">
    <location>
        <begin position="1174"/>
        <end position="1239"/>
    </location>
</feature>
<comment type="caution">
    <text evidence="6">The sequence shown here is derived from an EMBL/GenBank/DDBJ whole genome shotgun (WGS) entry which is preliminary data.</text>
</comment>
<feature type="compositionally biased region" description="Basic and acidic residues" evidence="4">
    <location>
        <begin position="948"/>
        <end position="965"/>
    </location>
</feature>
<keyword evidence="1" id="KW-0479">Metal-binding</keyword>
<evidence type="ECO:0000256" key="1">
    <source>
        <dbReference type="ARBA" id="ARBA00022723"/>
    </source>
</evidence>
<evidence type="ECO:0000256" key="2">
    <source>
        <dbReference type="ARBA" id="ARBA00022771"/>
    </source>
</evidence>
<gene>
    <name evidence="6" type="ORF">CJ030_MR5G017290</name>
</gene>
<feature type="region of interest" description="Disordered" evidence="4">
    <location>
        <begin position="136"/>
        <end position="168"/>
    </location>
</feature>
<feature type="compositionally biased region" description="Basic and acidic residues" evidence="4">
    <location>
        <begin position="927"/>
        <end position="940"/>
    </location>
</feature>
<feature type="region of interest" description="Disordered" evidence="4">
    <location>
        <begin position="760"/>
        <end position="829"/>
    </location>
</feature>
<feature type="compositionally biased region" description="Basic and acidic residues" evidence="4">
    <location>
        <begin position="981"/>
        <end position="997"/>
    </location>
</feature>
<feature type="region of interest" description="Disordered" evidence="4">
    <location>
        <begin position="461"/>
        <end position="514"/>
    </location>
</feature>
<dbReference type="InterPro" id="IPR011124">
    <property type="entry name" value="Znf_CW"/>
</dbReference>
<proteinExistence type="predicted"/>
<feature type="compositionally biased region" description="Low complexity" evidence="4">
    <location>
        <begin position="1191"/>
        <end position="1209"/>
    </location>
</feature>
<protein>
    <recommendedName>
        <fullName evidence="5">CW-type domain-containing protein</fullName>
    </recommendedName>
</protein>
<dbReference type="Pfam" id="PF24756">
    <property type="entry name" value="THD_CWZF3-5-7"/>
    <property type="match status" value="1"/>
</dbReference>
<dbReference type="Pfam" id="PF07496">
    <property type="entry name" value="zf-CW"/>
    <property type="match status" value="1"/>
</dbReference>
<reference evidence="6 7" key="1">
    <citation type="journal article" date="2019" name="Plant Biotechnol. J.">
        <title>The red bayberry genome and genetic basis of sex determination.</title>
        <authorList>
            <person name="Jia H.M."/>
            <person name="Jia H.J."/>
            <person name="Cai Q.L."/>
            <person name="Wang Y."/>
            <person name="Zhao H.B."/>
            <person name="Yang W.F."/>
            <person name="Wang G.Y."/>
            <person name="Li Y.H."/>
            <person name="Zhan D.L."/>
            <person name="Shen Y.T."/>
            <person name="Niu Q.F."/>
            <person name="Chang L."/>
            <person name="Qiu J."/>
            <person name="Zhao L."/>
            <person name="Xie H.B."/>
            <person name="Fu W.Y."/>
            <person name="Jin J."/>
            <person name="Li X.W."/>
            <person name="Jiao Y."/>
            <person name="Zhou C.C."/>
            <person name="Tu T."/>
            <person name="Chai C.Y."/>
            <person name="Gao J.L."/>
            <person name="Fan L.J."/>
            <person name="van de Weg E."/>
            <person name="Wang J.Y."/>
            <person name="Gao Z.S."/>
        </authorList>
    </citation>
    <scope>NUCLEOTIDE SEQUENCE [LARGE SCALE GENOMIC DNA]</scope>
    <source>
        <tissue evidence="6">Leaves</tissue>
    </source>
</reference>
<keyword evidence="3" id="KW-0862">Zinc</keyword>
<keyword evidence="2" id="KW-0863">Zinc-finger</keyword>
<dbReference type="GO" id="GO:0008270">
    <property type="term" value="F:zinc ion binding"/>
    <property type="evidence" value="ECO:0007669"/>
    <property type="project" value="UniProtKB-KW"/>
</dbReference>
<feature type="compositionally biased region" description="Polar residues" evidence="4">
    <location>
        <begin position="485"/>
        <end position="499"/>
    </location>
</feature>
<feature type="domain" description="CW-type" evidence="5">
    <location>
        <begin position="605"/>
        <end position="658"/>
    </location>
</feature>
<feature type="region of interest" description="Disordered" evidence="4">
    <location>
        <begin position="352"/>
        <end position="376"/>
    </location>
</feature>
<feature type="region of interest" description="Disordered" evidence="4">
    <location>
        <begin position="1385"/>
        <end position="1410"/>
    </location>
</feature>
<feature type="compositionally biased region" description="Polar residues" evidence="4">
    <location>
        <begin position="762"/>
        <end position="778"/>
    </location>
</feature>
<evidence type="ECO:0000259" key="5">
    <source>
        <dbReference type="PROSITE" id="PS51050"/>
    </source>
</evidence>
<dbReference type="Gene3D" id="3.30.40.100">
    <property type="match status" value="1"/>
</dbReference>
<dbReference type="PANTHER" id="PTHR46524">
    <property type="entry name" value="CW-TYPE ZINC FINGER"/>
    <property type="match status" value="1"/>
</dbReference>
<feature type="compositionally biased region" description="Basic and acidic residues" evidence="4">
    <location>
        <begin position="1321"/>
        <end position="1334"/>
    </location>
</feature>
<feature type="region of interest" description="Disordered" evidence="4">
    <location>
        <begin position="703"/>
        <end position="730"/>
    </location>
</feature>
<sequence>MVDMEENIELEEGEACFAKDDDDTNIDPDIALSYIDEKIHNVLGHFQKDFEGGVSAESLGAKFGAYGSFLPTYERSASIWSCPKTPQRNCNAPRSPNNLSTEGASQNLKAPSNMTPSLRLGTASCSAYPLHNSRAPSVDVSINQSQVAEKSPLKGKTSNRPGNPTDQRTLKVRLKVGADNSGQKNAAIYSGLGLDYSPSSSLGNSLEESEGISPISQETIDKSPTSIIQEMTSFPILGDVMVSPLPNSLLCLTRKENNRSVNKTLALLNGCQDSALLVNESASIMANGKVLKKKETKSARRSKSQVEVKQDNGTDFEDGMALELKKISANETKIAKDGGKGKLLSSELVKEESSESISGQDHVKTEVGNPRSSLVENFRGNRGVNFHKDVLLDHKDEGSHQKISASLKGYSGESKCEEGLNPQKEKVGWKATFCEDDEAKVPFKTEMLSFEDKNKSRVMLSNGKSAAVSTKESSRFGESAEPNDKNSTIDGVTDSNSKIQRIKPRKDDKSRDNHRYSLSLTSLEEKDNWMDLIGRPRGDRPKDANVGAVEMQRNAFLEKRKGRLSGKKVDKQSICGTTIQDALAACPITANGHTSKTAPSMAAPVVIEEDWVQCDSCQKWRLLPFGTKPEQLPDKWLCSMLNWLSGMNHCDISEEETTKALNALYQLPVSETQNILQNHVTGSALGVSLGDEQHLDQNHQNFSSHAISDRGKKRHGVKEKANAGTIGGLAQISTSAKNKLQESVQSRSLNGTNQHHAETNLMKKSSSQHLSPSRNIPNQREKPTAGGDAKRIKMKTKREADENGCGTSKKSRIDDMHHADKNPTSKVDLGRVRISSSTVLPTKGSAKDFRKHDDYCLSEDRKCDVKDKVLVADKKLGDQPPGLSGGGSLDVKMSSSSAISLKKRKSKDQRDKKNEIETFPNSAPDGRVPEKEESSESGFRKEKKLKVSKTEVKDSGSNDADDKSNKKGRMSESFLSGTRNHPVDRMEVGRNDKDQLLRKQKKKIASEQTMDIVDSLRRDLGSGRVSVAATSSSSKISGSRRTRANIEEVKGSPVESVSSSPLRTFNIDKFTSAGGDIMGRDDAMNGGHPVMDDCRRCSDGDSNAEINMPGTVIHPDSHNFSAPEYRDGDAGLKLSGKAKSSSEVGTSHLLNGDVDIVEQNVRFLNDLHTRDHNYDEDRVKNHHRDNAVLQKSGKGTSSRSRGKSRSATSEFDRNKIKVSDPVHESMKKSHRIESEVDSNDRVPVHETAADLTLSFTKTSGIKFGRDENIHVRRRDPVGQWSSDSRMDTKLKGKEHDGSDLKLSVPCKRNGKLGPQESPIEGENKGDPIQIERRDGKSKLLSLSCGERKQETVSLGRGPVPGSHKGGIADGYAVDAALDVSKALKNSGNVNNSNGVKHSSGPLQPDRQGVKDLNASTPMISSSQTATNILKEAKELRDTADRLKSSCFGFESNEAYFQAALKFLHGASLLETCNNEGGRNGEMSSIQAYGTAAKLCELCALEYESRQEMAAAALAYKCLEVAYMRVVYCKNSSANRERHELQATLQVVPQGESPSSSASDVDNLNNPATVDKGNLSKGTGLHVVGNQIIVARNRPNFVRLLDFTQDVDFAMAASRKSQTAFVTANVILADEQNRDCVTSVKKVVDFSFQDVEELVRLVRIAMEGISRSGFGGARD</sequence>
<dbReference type="PROSITE" id="PS51050">
    <property type="entry name" value="ZF_CW"/>
    <property type="match status" value="1"/>
</dbReference>
<feature type="compositionally biased region" description="Basic and acidic residues" evidence="4">
    <location>
        <begin position="1284"/>
        <end position="1299"/>
    </location>
</feature>
<evidence type="ECO:0000313" key="6">
    <source>
        <dbReference type="EMBL" id="KAB1214027.1"/>
    </source>
</evidence>
<feature type="compositionally biased region" description="Polar residues" evidence="4">
    <location>
        <begin position="462"/>
        <end position="471"/>
    </location>
</feature>
<feature type="region of interest" description="Disordered" evidence="4">
    <location>
        <begin position="875"/>
        <end position="1005"/>
    </location>
</feature>
<feature type="compositionally biased region" description="Polar residues" evidence="4">
    <location>
        <begin position="156"/>
        <end position="167"/>
    </location>
</feature>
<dbReference type="PANTHER" id="PTHR46524:SF12">
    <property type="entry name" value="CW-TYPE DOMAIN-CONTAINING PROTEIN"/>
    <property type="match status" value="1"/>
</dbReference>
<evidence type="ECO:0000313" key="7">
    <source>
        <dbReference type="Proteomes" id="UP000516437"/>
    </source>
</evidence>
<evidence type="ECO:0000256" key="4">
    <source>
        <dbReference type="SAM" id="MobiDB-lite"/>
    </source>
</evidence>
<name>A0A6A1VQ30_9ROSI</name>
<dbReference type="OrthoDB" id="757982at2759"/>
<accession>A0A6A1VQ30</accession>
<evidence type="ECO:0000256" key="3">
    <source>
        <dbReference type="ARBA" id="ARBA00022833"/>
    </source>
</evidence>
<feature type="compositionally biased region" description="Basic and acidic residues" evidence="4">
    <location>
        <begin position="505"/>
        <end position="514"/>
    </location>
</feature>
<feature type="region of interest" description="Disordered" evidence="4">
    <location>
        <begin position="1278"/>
        <end position="1334"/>
    </location>
</feature>